<dbReference type="AlphaFoldDB" id="A0A1J8QHI1"/>
<dbReference type="Proteomes" id="UP000183567">
    <property type="component" value="Unassembled WGS sequence"/>
</dbReference>
<dbReference type="EMBL" id="LVVM01004467">
    <property type="protein sequence ID" value="OJA12840.1"/>
    <property type="molecule type" value="Genomic_DNA"/>
</dbReference>
<accession>A0A1J8QHI1</accession>
<protein>
    <submittedName>
        <fullName evidence="1">Uncharacterized protein</fullName>
    </submittedName>
</protein>
<dbReference type="OrthoDB" id="10535567at2759"/>
<gene>
    <name evidence="1" type="ORF">AZE42_11713</name>
</gene>
<name>A0A1J8QHI1_9AGAM</name>
<sequence>MNILYGDIINESNAVTIAYGLDKKVNDERTSAKQQACTALYSLVPLSQLSTEPTAPAAEKEPSMSSS</sequence>
<reference evidence="1 2" key="1">
    <citation type="submission" date="2016-03" db="EMBL/GenBank/DDBJ databases">
        <title>Comparative genomics of the ectomycorrhizal sister species Rhizopogon vinicolor and Rhizopogon vesiculosus (Basidiomycota: Boletales) reveals a divergence of the mating type B locus.</title>
        <authorList>
            <person name="Mujic A.B."/>
            <person name="Kuo A."/>
            <person name="Tritt A."/>
            <person name="Lipzen A."/>
            <person name="Chen C."/>
            <person name="Johnson J."/>
            <person name="Sharma A."/>
            <person name="Barry K."/>
            <person name="Grigoriev I.V."/>
            <person name="Spatafora J.W."/>
        </authorList>
    </citation>
    <scope>NUCLEOTIDE SEQUENCE [LARGE SCALE GENOMIC DNA]</scope>
    <source>
        <strain evidence="1 2">AM-OR11-056</strain>
    </source>
</reference>
<proteinExistence type="predicted"/>
<evidence type="ECO:0000313" key="1">
    <source>
        <dbReference type="EMBL" id="OJA12840.1"/>
    </source>
</evidence>
<evidence type="ECO:0000313" key="2">
    <source>
        <dbReference type="Proteomes" id="UP000183567"/>
    </source>
</evidence>
<organism evidence="1 2">
    <name type="scientific">Rhizopogon vesiculosus</name>
    <dbReference type="NCBI Taxonomy" id="180088"/>
    <lineage>
        <taxon>Eukaryota</taxon>
        <taxon>Fungi</taxon>
        <taxon>Dikarya</taxon>
        <taxon>Basidiomycota</taxon>
        <taxon>Agaricomycotina</taxon>
        <taxon>Agaricomycetes</taxon>
        <taxon>Agaricomycetidae</taxon>
        <taxon>Boletales</taxon>
        <taxon>Suillineae</taxon>
        <taxon>Rhizopogonaceae</taxon>
        <taxon>Rhizopogon</taxon>
    </lineage>
</organism>
<comment type="caution">
    <text evidence="1">The sequence shown here is derived from an EMBL/GenBank/DDBJ whole genome shotgun (WGS) entry which is preliminary data.</text>
</comment>
<keyword evidence="2" id="KW-1185">Reference proteome</keyword>